<dbReference type="Gene3D" id="3.30.70.890">
    <property type="entry name" value="GHMP kinase, C-terminal domain"/>
    <property type="match status" value="1"/>
</dbReference>
<dbReference type="GO" id="GO:0005524">
    <property type="term" value="F:ATP binding"/>
    <property type="evidence" value="ECO:0007669"/>
    <property type="project" value="UniProtKB-KW"/>
</dbReference>
<feature type="domain" description="Mvd1 C-terminal" evidence="8">
    <location>
        <begin position="182"/>
        <end position="309"/>
    </location>
</feature>
<dbReference type="PANTHER" id="PTHR10977">
    <property type="entry name" value="DIPHOSPHOMEVALONATE DECARBOXYLASE"/>
    <property type="match status" value="1"/>
</dbReference>
<protein>
    <recommendedName>
        <fullName evidence="2">diphosphomevalonate decarboxylase</fullName>
        <ecNumber evidence="2">4.1.1.33</ecNumber>
    </recommendedName>
</protein>
<feature type="domain" description="Diphosphomevalonate decarboxylase-like N-terminal" evidence="9">
    <location>
        <begin position="14"/>
        <end position="168"/>
    </location>
</feature>
<dbReference type="Pfam" id="PF18376">
    <property type="entry name" value="MDD_C"/>
    <property type="match status" value="1"/>
</dbReference>
<dbReference type="GO" id="GO:0004163">
    <property type="term" value="F:diphosphomevalonate decarboxylase activity"/>
    <property type="evidence" value="ECO:0007669"/>
    <property type="project" value="UniProtKB-EC"/>
</dbReference>
<evidence type="ECO:0000256" key="4">
    <source>
        <dbReference type="ARBA" id="ARBA00022741"/>
    </source>
</evidence>
<reference evidence="10 11" key="1">
    <citation type="journal article" date="2016" name="Nat. Commun.">
        <title>Thousands of microbial genomes shed light on interconnected biogeochemical processes in an aquifer system.</title>
        <authorList>
            <person name="Anantharaman K."/>
            <person name="Brown C.T."/>
            <person name="Hug L.A."/>
            <person name="Sharon I."/>
            <person name="Castelle C.J."/>
            <person name="Probst A.J."/>
            <person name="Thomas B.C."/>
            <person name="Singh A."/>
            <person name="Wilkins M.J."/>
            <person name="Karaoz U."/>
            <person name="Brodie E.L."/>
            <person name="Williams K.H."/>
            <person name="Hubbard S.S."/>
            <person name="Banfield J.F."/>
        </authorList>
    </citation>
    <scope>NUCLEOTIDE SEQUENCE [LARGE SCALE GENOMIC DNA]</scope>
</reference>
<keyword evidence="3" id="KW-0444">Lipid biosynthesis</keyword>
<evidence type="ECO:0000259" key="9">
    <source>
        <dbReference type="Pfam" id="PF22700"/>
    </source>
</evidence>
<evidence type="ECO:0000256" key="6">
    <source>
        <dbReference type="ARBA" id="ARBA00023098"/>
    </source>
</evidence>
<evidence type="ECO:0000259" key="8">
    <source>
        <dbReference type="Pfam" id="PF18376"/>
    </source>
</evidence>
<evidence type="ECO:0000256" key="1">
    <source>
        <dbReference type="ARBA" id="ARBA00008831"/>
    </source>
</evidence>
<dbReference type="EC" id="4.1.1.33" evidence="2"/>
<keyword evidence="5" id="KW-0067">ATP-binding</keyword>
<sequence>MPNKITLPKITVQASPDVAFIKYWGKKNEIERIPENGSISMILSGLHTTTTVEFSEKLSNDKIIINGKTADKETKRVTEHLDRIRNLARVTFKARVVSENNFPESTGLSSSSSGFAALTIAATLALALDLSEPELSILARQASGSACRCVCGGIVEWIRGETSSNSYAQTIFPADYWDLRDIVVVINSEKKKISSTAGHITARSSIFFETRQKNIQDKIEKMKKIIAKKDFASFGELLENECLEFHSILFTSQPPLIMWQAETLALFKEVMDMRNNGLPAYVTINTGHNVHIITLPKYQKDVMEKIKELNFVKKILLTKIGGKPVILDEHLF</sequence>
<keyword evidence="7" id="KW-0456">Lyase</keyword>
<dbReference type="InterPro" id="IPR041431">
    <property type="entry name" value="Mvd1_C"/>
</dbReference>
<dbReference type="Pfam" id="PF22700">
    <property type="entry name" value="MVD-like_N"/>
    <property type="match status" value="1"/>
</dbReference>
<dbReference type="FunFam" id="3.30.230.10:FF:000072">
    <property type="entry name" value="Diphosphomevalonate decarboxylase"/>
    <property type="match status" value="1"/>
</dbReference>
<evidence type="ECO:0000256" key="5">
    <source>
        <dbReference type="ARBA" id="ARBA00022840"/>
    </source>
</evidence>
<comment type="caution">
    <text evidence="10">The sequence shown here is derived from an EMBL/GenBank/DDBJ whole genome shotgun (WGS) entry which is preliminary data.</text>
</comment>
<organism evidence="10 11">
    <name type="scientific">Candidatus Magasanikbacteria bacterium RIFCSPLOWO2_01_FULL_40_15</name>
    <dbReference type="NCBI Taxonomy" id="1798686"/>
    <lineage>
        <taxon>Bacteria</taxon>
        <taxon>Candidatus Magasanikiibacteriota</taxon>
    </lineage>
</organism>
<dbReference type="InterPro" id="IPR005935">
    <property type="entry name" value="Mev_decarb"/>
</dbReference>
<dbReference type="NCBIfam" id="TIGR01240">
    <property type="entry name" value="mevDPdecarb"/>
    <property type="match status" value="1"/>
</dbReference>
<proteinExistence type="inferred from homology"/>
<dbReference type="Gene3D" id="3.30.230.10">
    <property type="match status" value="1"/>
</dbReference>
<evidence type="ECO:0000256" key="3">
    <source>
        <dbReference type="ARBA" id="ARBA00022516"/>
    </source>
</evidence>
<dbReference type="InterPro" id="IPR020568">
    <property type="entry name" value="Ribosomal_Su5_D2-typ_SF"/>
</dbReference>
<dbReference type="InterPro" id="IPR036554">
    <property type="entry name" value="GHMP_kinase_C_sf"/>
</dbReference>
<dbReference type="AlphaFoldDB" id="A0A1F6N2P0"/>
<dbReference type="GO" id="GO:0005829">
    <property type="term" value="C:cytosol"/>
    <property type="evidence" value="ECO:0007669"/>
    <property type="project" value="InterPro"/>
</dbReference>
<dbReference type="PANTHER" id="PTHR10977:SF3">
    <property type="entry name" value="DIPHOSPHOMEVALONATE DECARBOXYLASE"/>
    <property type="match status" value="1"/>
</dbReference>
<evidence type="ECO:0000313" key="11">
    <source>
        <dbReference type="Proteomes" id="UP000177040"/>
    </source>
</evidence>
<gene>
    <name evidence="10" type="ORF">A2983_01355</name>
</gene>
<dbReference type="SUPFAM" id="SSF55060">
    <property type="entry name" value="GHMP Kinase, C-terminal domain"/>
    <property type="match status" value="1"/>
</dbReference>
<dbReference type="EMBL" id="MFQH01000020">
    <property type="protein sequence ID" value="OGH77970.1"/>
    <property type="molecule type" value="Genomic_DNA"/>
</dbReference>
<dbReference type="SUPFAM" id="SSF54211">
    <property type="entry name" value="Ribosomal protein S5 domain 2-like"/>
    <property type="match status" value="1"/>
</dbReference>
<comment type="similarity">
    <text evidence="1">Belongs to the diphosphomevalonate decarboxylase family.</text>
</comment>
<evidence type="ECO:0000313" key="10">
    <source>
        <dbReference type="EMBL" id="OGH77970.1"/>
    </source>
</evidence>
<dbReference type="InterPro" id="IPR014721">
    <property type="entry name" value="Ribsml_uS5_D2-typ_fold_subgr"/>
</dbReference>
<evidence type="ECO:0000256" key="2">
    <source>
        <dbReference type="ARBA" id="ARBA00012296"/>
    </source>
</evidence>
<dbReference type="Proteomes" id="UP000177040">
    <property type="component" value="Unassembled WGS sequence"/>
</dbReference>
<dbReference type="GO" id="GO:0019287">
    <property type="term" value="P:isopentenyl diphosphate biosynthetic process, mevalonate pathway"/>
    <property type="evidence" value="ECO:0007669"/>
    <property type="project" value="InterPro"/>
</dbReference>
<keyword evidence="6" id="KW-0443">Lipid metabolism</keyword>
<evidence type="ECO:0000256" key="7">
    <source>
        <dbReference type="ARBA" id="ARBA00023239"/>
    </source>
</evidence>
<dbReference type="InterPro" id="IPR053859">
    <property type="entry name" value="MVD-like_N"/>
</dbReference>
<keyword evidence="4" id="KW-0547">Nucleotide-binding</keyword>
<dbReference type="InterPro" id="IPR029765">
    <property type="entry name" value="Mev_diP_decarb"/>
</dbReference>
<accession>A0A1F6N2P0</accession>
<name>A0A1F6N2P0_9BACT</name>
<dbReference type="PIRSF" id="PIRSF015950">
    <property type="entry name" value="Mev_P_decrbx"/>
    <property type="match status" value="1"/>
</dbReference>